<dbReference type="Proteomes" id="UP000094068">
    <property type="component" value="Unassembled WGS sequence"/>
</dbReference>
<name>A0A1E5G7I6_9ENTE</name>
<proteinExistence type="predicted"/>
<accession>A0A1E5G7I6</accession>
<evidence type="ECO:0000313" key="2">
    <source>
        <dbReference type="EMBL" id="OEG08647.1"/>
    </source>
</evidence>
<keyword evidence="1" id="KW-0472">Membrane</keyword>
<evidence type="ECO:0000256" key="1">
    <source>
        <dbReference type="SAM" id="Phobius"/>
    </source>
</evidence>
<keyword evidence="1" id="KW-1133">Transmembrane helix</keyword>
<evidence type="ECO:0000313" key="3">
    <source>
        <dbReference type="Proteomes" id="UP000094068"/>
    </source>
</evidence>
<keyword evidence="3" id="KW-1185">Reference proteome</keyword>
<dbReference type="EMBL" id="MIJZ01000018">
    <property type="protein sequence ID" value="OEG08647.1"/>
    <property type="molecule type" value="Genomic_DNA"/>
</dbReference>
<protein>
    <submittedName>
        <fullName evidence="2">Uncharacterized protein</fullName>
    </submittedName>
</protein>
<comment type="caution">
    <text evidence="2">The sequence shown here is derived from an EMBL/GenBank/DDBJ whole genome shotgun (WGS) entry which is preliminary data.</text>
</comment>
<keyword evidence="1" id="KW-0812">Transmembrane</keyword>
<gene>
    <name evidence="2" type="ORF">BCR21_16150</name>
</gene>
<reference evidence="3" key="1">
    <citation type="submission" date="2016-09" db="EMBL/GenBank/DDBJ databases">
        <authorList>
            <person name="Gulvik C.A."/>
        </authorList>
    </citation>
    <scope>NUCLEOTIDE SEQUENCE [LARGE SCALE GENOMIC DNA]</scope>
    <source>
        <strain evidence="3">DSM 23328</strain>
    </source>
</reference>
<organism evidence="2 3">
    <name type="scientific">Enterococcus ureasiticus</name>
    <dbReference type="NCBI Taxonomy" id="903984"/>
    <lineage>
        <taxon>Bacteria</taxon>
        <taxon>Bacillati</taxon>
        <taxon>Bacillota</taxon>
        <taxon>Bacilli</taxon>
        <taxon>Lactobacillales</taxon>
        <taxon>Enterococcaceae</taxon>
        <taxon>Enterococcus</taxon>
    </lineage>
</organism>
<feature type="transmembrane region" description="Helical" evidence="1">
    <location>
        <begin position="12"/>
        <end position="32"/>
    </location>
</feature>
<dbReference type="AlphaFoldDB" id="A0A1E5G7I6"/>
<sequence length="68" mass="8173">MGLGQLKFVLFLKFFSFPIILLLLFFIVRFFLFKQQNSMVFHDAFLENKKEGLSKNNLLFHFLSHGWE</sequence>